<evidence type="ECO:0000313" key="3">
    <source>
        <dbReference type="Proteomes" id="UP000823775"/>
    </source>
</evidence>
<dbReference type="PANTHER" id="PTHR47165">
    <property type="entry name" value="OS03G0429900 PROTEIN"/>
    <property type="match status" value="1"/>
</dbReference>
<gene>
    <name evidence="2" type="primary">COPG2_1</name>
    <name evidence="2" type="ORF">HAX54_003139</name>
</gene>
<evidence type="ECO:0000313" key="2">
    <source>
        <dbReference type="EMBL" id="MCD7466433.1"/>
    </source>
</evidence>
<name>A0ABS8T5L0_DATST</name>
<protein>
    <submittedName>
        <fullName evidence="2">Coatomer subunit gamma-2</fullName>
    </submittedName>
</protein>
<comment type="caution">
    <text evidence="2">The sequence shown here is derived from an EMBL/GenBank/DDBJ whole genome shotgun (WGS) entry which is preliminary data.</text>
</comment>
<dbReference type="Proteomes" id="UP000823775">
    <property type="component" value="Unassembled WGS sequence"/>
</dbReference>
<dbReference type="Gene3D" id="2.40.50.140">
    <property type="entry name" value="Nucleic acid-binding proteins"/>
    <property type="match status" value="2"/>
</dbReference>
<dbReference type="InterPro" id="IPR003871">
    <property type="entry name" value="RFA1B/D_OB_1st"/>
</dbReference>
<dbReference type="PANTHER" id="PTHR47165:SF4">
    <property type="entry name" value="OS03G0429900 PROTEIN"/>
    <property type="match status" value="1"/>
</dbReference>
<evidence type="ECO:0000259" key="1">
    <source>
        <dbReference type="Pfam" id="PF02721"/>
    </source>
</evidence>
<accession>A0ABS8T5L0</accession>
<dbReference type="SUPFAM" id="SSF50249">
    <property type="entry name" value="Nucleic acid-binding proteins"/>
    <property type="match status" value="1"/>
</dbReference>
<reference evidence="2 3" key="1">
    <citation type="journal article" date="2021" name="BMC Genomics">
        <title>Datura genome reveals duplications of psychoactive alkaloid biosynthetic genes and high mutation rate following tissue culture.</title>
        <authorList>
            <person name="Rajewski A."/>
            <person name="Carter-House D."/>
            <person name="Stajich J."/>
            <person name="Litt A."/>
        </authorList>
    </citation>
    <scope>NUCLEOTIDE SEQUENCE [LARGE SCALE GENOMIC DNA]</scope>
    <source>
        <strain evidence="2">AR-01</strain>
    </source>
</reference>
<dbReference type="EMBL" id="JACEIK010001141">
    <property type="protein sequence ID" value="MCD7466433.1"/>
    <property type="molecule type" value="Genomic_DNA"/>
</dbReference>
<dbReference type="InterPro" id="IPR012340">
    <property type="entry name" value="NA-bd_OB-fold"/>
</dbReference>
<dbReference type="Pfam" id="PF02721">
    <property type="entry name" value="DUF223"/>
    <property type="match status" value="1"/>
</dbReference>
<feature type="domain" description="Replication protein A 70 kDa DNA-binding subunit B/D first OB fold" evidence="1">
    <location>
        <begin position="3"/>
        <end position="76"/>
    </location>
</feature>
<keyword evidence="3" id="KW-1185">Reference proteome</keyword>
<organism evidence="2 3">
    <name type="scientific">Datura stramonium</name>
    <name type="common">Jimsonweed</name>
    <name type="synonym">Common thornapple</name>
    <dbReference type="NCBI Taxonomy" id="4076"/>
    <lineage>
        <taxon>Eukaryota</taxon>
        <taxon>Viridiplantae</taxon>
        <taxon>Streptophyta</taxon>
        <taxon>Embryophyta</taxon>
        <taxon>Tracheophyta</taxon>
        <taxon>Spermatophyta</taxon>
        <taxon>Magnoliopsida</taxon>
        <taxon>eudicotyledons</taxon>
        <taxon>Gunneridae</taxon>
        <taxon>Pentapetalae</taxon>
        <taxon>asterids</taxon>
        <taxon>lamiids</taxon>
        <taxon>Solanales</taxon>
        <taxon>Solanaceae</taxon>
        <taxon>Solanoideae</taxon>
        <taxon>Datureae</taxon>
        <taxon>Datura</taxon>
    </lineage>
</organism>
<sequence>MAYSFLSDLVTDRDDLMIRVRICRMWETINSKKDGELISLNMIFIDEKSDLVHAIVIKDHVNRFKNKLSEGEVSFSTTHASKIYFNLDVDYVRSLMQKFSTMSMGVQIIESSNVNSIPIEEEMFMNQMDIKNLLEFDWSPDIQSKIAEVANYFRWYYISCNMCSKKIEPANGVYQCPTAKKIASSLWRSPTGVWTGSPNGNGPGSNTIDQTAYIHFRSSHLHISDFYEQINLTSVCGLSSVYLCRAVSLSPAISALQDQLRENEIQATHYQLLVSLLAICGNHGRKRLSSYPLAFKSRRHERDKAEI</sequence>
<proteinExistence type="predicted"/>